<dbReference type="PROSITE" id="PS51782">
    <property type="entry name" value="LYSM"/>
    <property type="match status" value="1"/>
</dbReference>
<name>A0A3U0D6N2_SALET</name>
<dbReference type="InterPro" id="IPR036779">
    <property type="entry name" value="LysM_dom_sf"/>
</dbReference>
<dbReference type="EMBL" id="DAARBC010000058">
    <property type="protein sequence ID" value="HAE1687510.1"/>
    <property type="molecule type" value="Genomic_DNA"/>
</dbReference>
<organism evidence="2">
    <name type="scientific">Salmonella enterica I</name>
    <dbReference type="NCBI Taxonomy" id="59201"/>
    <lineage>
        <taxon>Bacteria</taxon>
        <taxon>Pseudomonadati</taxon>
        <taxon>Pseudomonadota</taxon>
        <taxon>Gammaproteobacteria</taxon>
        <taxon>Enterobacterales</taxon>
        <taxon>Enterobacteriaceae</taxon>
        <taxon>Salmonella</taxon>
    </lineage>
</organism>
<dbReference type="SMART" id="SM00257">
    <property type="entry name" value="LysM"/>
    <property type="match status" value="1"/>
</dbReference>
<accession>A0A3U0D6N2</accession>
<dbReference type="Gene3D" id="3.10.350.10">
    <property type="entry name" value="LysM domain"/>
    <property type="match status" value="1"/>
</dbReference>
<dbReference type="SUPFAM" id="SSF54106">
    <property type="entry name" value="LysM domain"/>
    <property type="match status" value="1"/>
</dbReference>
<sequence>MTGKPTPFFDEPQDKPTKYDGLFGWSADWKCYLDQEDKPVPLDGIWSLSPDKRSVVVLKGDTLGQIASEYNCSVEELTEYNNIKNPELIYPGQVINIPQRHYTLTGAEKKKDDNQCSLSLSFEDLIEKPLSGLKVKVTSALGEVFEFITDGLGRIDEFTVQAESEIKITVSSGMGKIKEVARFISQEGKLNAIISSPKVRVKGKSAAITGPAGNADSKSDEINKINVGRDSEGTPRVHINHTCPNSYDLMLGKNVIYWNEIIRASERSGIIPQSIAAVIHSEAAKYRGGVWKPTSVCKNSKKSTKENTVYKSSAAGMTQFLNGTWMTETLRDGTYLYEKATEQGLVADKPLLNKKGEVVKNKKGEVVNEKKFQVSTDKWKNLKELTNGRYITGITPYPVHATAEIQQWLNLRFKPEYAIMAAVDYGVANLASLKMAGYNIDGLNDAEKAKLIYLTHHLGLSDAIHFIKNNITEGKAKELLIAQVGDESAISKAKKNGGYMKAHRKWLIDYIDDNIKIVKYLCHEQIISDNPKDIDLTQIIEKLMSKYNE</sequence>
<dbReference type="AlphaFoldDB" id="A0A3U0D6N2"/>
<dbReference type="PANTHER" id="PTHR33734:SF22">
    <property type="entry name" value="MEMBRANE-BOUND LYTIC MUREIN TRANSGLYCOSYLASE D"/>
    <property type="match status" value="1"/>
</dbReference>
<evidence type="ECO:0000313" key="2">
    <source>
        <dbReference type="EMBL" id="HAE1687510.1"/>
    </source>
</evidence>
<comment type="caution">
    <text evidence="2">The sequence shown here is derived from an EMBL/GenBank/DDBJ whole genome shotgun (WGS) entry which is preliminary data.</text>
</comment>
<reference evidence="2" key="1">
    <citation type="journal article" date="2018" name="Genome Biol.">
        <title>SKESA: strategic k-mer extension for scrupulous assemblies.</title>
        <authorList>
            <person name="Souvorov A."/>
            <person name="Agarwala R."/>
            <person name="Lipman D.J."/>
        </authorList>
    </citation>
    <scope>NUCLEOTIDE SEQUENCE</scope>
    <source>
        <strain evidence="2">Salmonella enterica</strain>
    </source>
</reference>
<dbReference type="Pfam" id="PF01476">
    <property type="entry name" value="LysM"/>
    <property type="match status" value="1"/>
</dbReference>
<protein>
    <submittedName>
        <fullName evidence="2">LysM peptidoglycan-binding domain-containing protein</fullName>
    </submittedName>
</protein>
<proteinExistence type="predicted"/>
<dbReference type="CDD" id="cd00118">
    <property type="entry name" value="LysM"/>
    <property type="match status" value="1"/>
</dbReference>
<evidence type="ECO:0000259" key="1">
    <source>
        <dbReference type="PROSITE" id="PS51782"/>
    </source>
</evidence>
<dbReference type="InterPro" id="IPR018392">
    <property type="entry name" value="LysM"/>
</dbReference>
<reference evidence="2" key="2">
    <citation type="submission" date="2019-10" db="EMBL/GenBank/DDBJ databases">
        <authorList>
            <consortium name="NCBI Pathogen Detection Project"/>
        </authorList>
    </citation>
    <scope>NUCLEOTIDE SEQUENCE</scope>
    <source>
        <strain evidence="2">Salmonella enterica</strain>
    </source>
</reference>
<dbReference type="PANTHER" id="PTHR33734">
    <property type="entry name" value="LYSM DOMAIN-CONTAINING GPI-ANCHORED PROTEIN 2"/>
    <property type="match status" value="1"/>
</dbReference>
<gene>
    <name evidence="2" type="ORF">G3A03_22895</name>
</gene>
<dbReference type="Gene3D" id="1.10.530.10">
    <property type="match status" value="1"/>
</dbReference>
<feature type="domain" description="LysM" evidence="1">
    <location>
        <begin position="53"/>
        <end position="97"/>
    </location>
</feature>